<evidence type="ECO:0000313" key="1">
    <source>
        <dbReference type="EMBL" id="KAF6824765.1"/>
    </source>
</evidence>
<evidence type="ECO:0000313" key="2">
    <source>
        <dbReference type="Proteomes" id="UP000639643"/>
    </source>
</evidence>
<dbReference type="Proteomes" id="UP000639643">
    <property type="component" value="Unassembled WGS sequence"/>
</dbReference>
<reference evidence="1" key="1">
    <citation type="journal article" date="2020" name="Phytopathology">
        <title>Genome Sequence Resources of Colletotrichum truncatum, C. plurivorum, C. musicola, and C. sojae: Four Species Pathogenic to Soybean (Glycine max).</title>
        <authorList>
            <person name="Rogerio F."/>
            <person name="Boufleur T.R."/>
            <person name="Ciampi-Guillardi M."/>
            <person name="Sukno S.A."/>
            <person name="Thon M.R."/>
            <person name="Massola Junior N.S."/>
            <person name="Baroncelli R."/>
        </authorList>
    </citation>
    <scope>NUCLEOTIDE SEQUENCE</scope>
    <source>
        <strain evidence="1">LFN0074</strain>
    </source>
</reference>
<organism evidence="1 2">
    <name type="scientific">Colletotrichum musicola</name>
    <dbReference type="NCBI Taxonomy" id="2175873"/>
    <lineage>
        <taxon>Eukaryota</taxon>
        <taxon>Fungi</taxon>
        <taxon>Dikarya</taxon>
        <taxon>Ascomycota</taxon>
        <taxon>Pezizomycotina</taxon>
        <taxon>Sordariomycetes</taxon>
        <taxon>Hypocreomycetidae</taxon>
        <taxon>Glomerellales</taxon>
        <taxon>Glomerellaceae</taxon>
        <taxon>Colletotrichum</taxon>
        <taxon>Colletotrichum orchidearum species complex</taxon>
    </lineage>
</organism>
<sequence length="108" mass="11906">MMDQLDACEDEAEAKKGREKGWVRLQRARNKDGVNCQIGQSAPEMGNMTDGDRVVRAGRRRRCVEVCPAAAAARARMDRAGRVWGAKDQRTALCSSGIQSLYSMDGDM</sequence>
<comment type="caution">
    <text evidence="1">The sequence shown here is derived from an EMBL/GenBank/DDBJ whole genome shotgun (WGS) entry which is preliminary data.</text>
</comment>
<gene>
    <name evidence="1" type="ORF">CMUS01_10097</name>
</gene>
<keyword evidence="2" id="KW-1185">Reference proteome</keyword>
<name>A0A8H6N9T9_9PEZI</name>
<dbReference type="EMBL" id="WIGM01000453">
    <property type="protein sequence ID" value="KAF6824765.1"/>
    <property type="molecule type" value="Genomic_DNA"/>
</dbReference>
<protein>
    <submittedName>
        <fullName evidence="1">Uncharacterized protein</fullName>
    </submittedName>
</protein>
<dbReference type="AlphaFoldDB" id="A0A8H6N9T9"/>
<proteinExistence type="predicted"/>
<accession>A0A8H6N9T9</accession>